<dbReference type="InterPro" id="IPR001509">
    <property type="entry name" value="Epimerase_deHydtase"/>
</dbReference>
<gene>
    <name evidence="3" type="primary">rfbJ</name>
    <name evidence="2" type="ORF">SBX37_04700</name>
    <name evidence="3" type="ORF">VIM7927_02811</name>
</gene>
<accession>A0A1Y6IV22</accession>
<evidence type="ECO:0000313" key="5">
    <source>
        <dbReference type="Proteomes" id="UP001283366"/>
    </source>
</evidence>
<dbReference type="Proteomes" id="UP001283366">
    <property type="component" value="Unassembled WGS sequence"/>
</dbReference>
<keyword evidence="5" id="KW-1185">Reference proteome</keyword>
<dbReference type="EMBL" id="JAWRCO010000001">
    <property type="protein sequence ID" value="MDW6002170.1"/>
    <property type="molecule type" value="Genomic_DNA"/>
</dbReference>
<dbReference type="PANTHER" id="PTHR43245:SF13">
    <property type="entry name" value="UDP-D-APIOSE_UDP-D-XYLOSE SYNTHASE 2"/>
    <property type="match status" value="1"/>
</dbReference>
<feature type="domain" description="NAD-dependent epimerase/dehydratase" evidence="1">
    <location>
        <begin position="3"/>
        <end position="209"/>
    </location>
</feature>
<dbReference type="AlphaFoldDB" id="A0A1Y6IV22"/>
<dbReference type="EC" id="1.1.1.341" evidence="3"/>
<dbReference type="GO" id="GO:0016491">
    <property type="term" value="F:oxidoreductase activity"/>
    <property type="evidence" value="ECO:0007669"/>
    <property type="project" value="UniProtKB-KW"/>
</dbReference>
<reference evidence="2 5" key="2">
    <citation type="submission" date="2023-11" db="EMBL/GenBank/DDBJ databases">
        <title>Plant-associative lifestyle of Vibrio porteresiae and its evolutionary dynamics.</title>
        <authorList>
            <person name="Rameshkumar N."/>
            <person name="Kirti K."/>
        </authorList>
    </citation>
    <scope>NUCLEOTIDE SEQUENCE [LARGE SCALE GENOMIC DNA]</scope>
    <source>
        <strain evidence="2 5">MSSRF38</strain>
    </source>
</reference>
<dbReference type="InterPro" id="IPR036291">
    <property type="entry name" value="NAD(P)-bd_dom_sf"/>
</dbReference>
<evidence type="ECO:0000313" key="2">
    <source>
        <dbReference type="EMBL" id="MDW6002170.1"/>
    </source>
</evidence>
<dbReference type="Gene3D" id="3.40.50.720">
    <property type="entry name" value="NAD(P)-binding Rossmann-like Domain"/>
    <property type="match status" value="1"/>
</dbReference>
<keyword evidence="3" id="KW-0560">Oxidoreductase</keyword>
<sequence>MRILLLGANGYLGQHLSQCLSKTESVLGLVRRSFYSDYCNIVNLNNEKWEDIILDFEPELIVNTITCYGRYGESAEKILDANVTLPIKIISRISEEIKNFTFINCGTSLPREVNLYALTKCQLDELLIYYSHMRGFNYINLNLEGFYGVACQNSFINHIFKQCIRGNDINLTLGEQYRDYIYIEDLLSAITTIIQNISKVKVYKKIDIGTGHPIQIKELVSKICKLTSYNKEPRYGVLKYRENELMYSCPDISILSGLGWKSLYDIDSGLSDLYSKEFK</sequence>
<organism evidence="3 4">
    <name type="scientific">Vibrio mangrovi</name>
    <dbReference type="NCBI Taxonomy" id="474394"/>
    <lineage>
        <taxon>Bacteria</taxon>
        <taxon>Pseudomonadati</taxon>
        <taxon>Pseudomonadota</taxon>
        <taxon>Gammaproteobacteria</taxon>
        <taxon>Vibrionales</taxon>
        <taxon>Vibrionaceae</taxon>
        <taxon>Vibrio</taxon>
    </lineage>
</organism>
<evidence type="ECO:0000313" key="4">
    <source>
        <dbReference type="Proteomes" id="UP000196125"/>
    </source>
</evidence>
<evidence type="ECO:0000313" key="3">
    <source>
        <dbReference type="EMBL" id="SMS01515.1"/>
    </source>
</evidence>
<dbReference type="Pfam" id="PF01370">
    <property type="entry name" value="Epimerase"/>
    <property type="match status" value="1"/>
</dbReference>
<dbReference type="SUPFAM" id="SSF51735">
    <property type="entry name" value="NAD(P)-binding Rossmann-fold domains"/>
    <property type="match status" value="1"/>
</dbReference>
<name>A0A1Y6IV22_9VIBR</name>
<dbReference type="PANTHER" id="PTHR43245">
    <property type="entry name" value="BIFUNCTIONAL POLYMYXIN RESISTANCE PROTEIN ARNA"/>
    <property type="match status" value="1"/>
</dbReference>
<dbReference type="RefSeq" id="WP_087481549.1">
    <property type="nucleotide sequence ID" value="NZ_AP024883.1"/>
</dbReference>
<proteinExistence type="predicted"/>
<reference evidence="3 4" key="1">
    <citation type="submission" date="2017-05" db="EMBL/GenBank/DDBJ databases">
        <authorList>
            <person name="Song R."/>
            <person name="Chenine A.L."/>
            <person name="Ruprecht R.M."/>
        </authorList>
    </citation>
    <scope>NUCLEOTIDE SEQUENCE [LARGE SCALE GENOMIC DNA]</scope>
    <source>
        <strain evidence="3 4">CECT 7927</strain>
    </source>
</reference>
<protein>
    <submittedName>
        <fullName evidence="3">CDP-abequose synthase</fullName>
        <ecNumber evidence="3">1.1.1.341</ecNumber>
    </submittedName>
    <submittedName>
        <fullName evidence="2">NAD(P)-dependent oxidoreductase</fullName>
    </submittedName>
</protein>
<dbReference type="Proteomes" id="UP000196125">
    <property type="component" value="Unassembled WGS sequence"/>
</dbReference>
<evidence type="ECO:0000259" key="1">
    <source>
        <dbReference type="Pfam" id="PF01370"/>
    </source>
</evidence>
<dbReference type="EMBL" id="FXXI01000005">
    <property type="protein sequence ID" value="SMS01515.1"/>
    <property type="molecule type" value="Genomic_DNA"/>
</dbReference>
<dbReference type="OrthoDB" id="9803010at2"/>
<dbReference type="InterPro" id="IPR050177">
    <property type="entry name" value="Lipid_A_modif_metabolic_enz"/>
</dbReference>